<feature type="non-terminal residue" evidence="1">
    <location>
        <position position="108"/>
    </location>
</feature>
<organism evidence="1">
    <name type="scientific">marine metagenome</name>
    <dbReference type="NCBI Taxonomy" id="408172"/>
    <lineage>
        <taxon>unclassified sequences</taxon>
        <taxon>metagenomes</taxon>
        <taxon>ecological metagenomes</taxon>
    </lineage>
</organism>
<dbReference type="EMBL" id="UINC01094596">
    <property type="protein sequence ID" value="SVC49968.1"/>
    <property type="molecule type" value="Genomic_DNA"/>
</dbReference>
<accession>A0A382MNC1</accession>
<gene>
    <name evidence="1" type="ORF">METZ01_LOCUS302822</name>
</gene>
<proteinExistence type="predicted"/>
<reference evidence="1" key="1">
    <citation type="submission" date="2018-05" db="EMBL/GenBank/DDBJ databases">
        <authorList>
            <person name="Lanie J.A."/>
            <person name="Ng W.-L."/>
            <person name="Kazmierczak K.M."/>
            <person name="Andrzejewski T.M."/>
            <person name="Davidsen T.M."/>
            <person name="Wayne K.J."/>
            <person name="Tettelin H."/>
            <person name="Glass J.I."/>
            <person name="Rusch D."/>
            <person name="Podicherti R."/>
            <person name="Tsui H.-C.T."/>
            <person name="Winkler M.E."/>
        </authorList>
    </citation>
    <scope>NUCLEOTIDE SEQUENCE</scope>
</reference>
<dbReference type="AlphaFoldDB" id="A0A382MNC1"/>
<evidence type="ECO:0000313" key="1">
    <source>
        <dbReference type="EMBL" id="SVC49968.1"/>
    </source>
</evidence>
<name>A0A382MNC1_9ZZZZ</name>
<protein>
    <submittedName>
        <fullName evidence="1">Uncharacterized protein</fullName>
    </submittedName>
</protein>
<sequence>MTSDYVTSNKLPHGNNILHPDWPDAIWDLGGLFIHDHKIFELLDDVEDEFGYRLPLKSVFGCYSVMWSGGRGIEVCDAPKAHHQGWTPRNLFQDYNSKGIGATLTFSN</sequence>